<dbReference type="Gene3D" id="3.30.200.20">
    <property type="entry name" value="Phosphorylase Kinase, domain 1"/>
    <property type="match status" value="1"/>
</dbReference>
<comment type="caution">
    <text evidence="5">The sequence shown here is derived from an EMBL/GenBank/DDBJ whole genome shotgun (WGS) entry which is preliminary data.</text>
</comment>
<dbReference type="PANTHER" id="PTHR47989:SF62">
    <property type="entry name" value="OS05G0423500 PROTEIN"/>
    <property type="match status" value="1"/>
</dbReference>
<keyword evidence="1" id="KW-0723">Serine/threonine-protein kinase</keyword>
<keyword evidence="3" id="KW-0067">ATP-binding</keyword>
<accession>A0A6N2CAB7</accession>
<keyword evidence="1" id="KW-0808">Transferase</keyword>
<dbReference type="PANTHER" id="PTHR47989">
    <property type="entry name" value="OS01G0750732 PROTEIN"/>
    <property type="match status" value="1"/>
</dbReference>
<organism evidence="5">
    <name type="scientific">Solanum chilense</name>
    <name type="common">Tomato</name>
    <name type="synonym">Lycopersicon chilense</name>
    <dbReference type="NCBI Taxonomy" id="4083"/>
    <lineage>
        <taxon>Eukaryota</taxon>
        <taxon>Viridiplantae</taxon>
        <taxon>Streptophyta</taxon>
        <taxon>Embryophyta</taxon>
        <taxon>Tracheophyta</taxon>
        <taxon>Spermatophyta</taxon>
        <taxon>Magnoliopsida</taxon>
        <taxon>eudicotyledons</taxon>
        <taxon>Gunneridae</taxon>
        <taxon>Pentapetalae</taxon>
        <taxon>asterids</taxon>
        <taxon>lamiids</taxon>
        <taxon>Solanales</taxon>
        <taxon>Solanaceae</taxon>
        <taxon>Solanoideae</taxon>
        <taxon>Solaneae</taxon>
        <taxon>Solanum</taxon>
        <taxon>Solanum subgen. Lycopersicon</taxon>
    </lineage>
</organism>
<reference evidence="5" key="1">
    <citation type="submission" date="2019-05" db="EMBL/GenBank/DDBJ databases">
        <title>The de novo reference genome and transcriptome assemblies of the wild tomato species Solanum chilense.</title>
        <authorList>
            <person name="Stam R."/>
            <person name="Nosenko T."/>
            <person name="Hoerger A.C."/>
            <person name="Stephan W."/>
            <person name="Seidel M.A."/>
            <person name="Kuhn J.M.M."/>
            <person name="Haberer G."/>
            <person name="Tellier A."/>
        </authorList>
    </citation>
    <scope>NUCLEOTIDE SEQUENCE</scope>
    <source>
        <tissue evidence="5">Mature leaves</tissue>
    </source>
</reference>
<protein>
    <recommendedName>
        <fullName evidence="4">Protein kinase domain-containing protein</fullName>
    </recommendedName>
</protein>
<evidence type="ECO:0000256" key="3">
    <source>
        <dbReference type="ARBA" id="ARBA00022840"/>
    </source>
</evidence>
<dbReference type="EMBL" id="RXGB01000783">
    <property type="protein sequence ID" value="TMX01742.1"/>
    <property type="molecule type" value="Genomic_DNA"/>
</dbReference>
<dbReference type="InterPro" id="IPR000719">
    <property type="entry name" value="Prot_kinase_dom"/>
</dbReference>
<proteinExistence type="predicted"/>
<dbReference type="InterPro" id="IPR011009">
    <property type="entry name" value="Kinase-like_dom_sf"/>
</dbReference>
<dbReference type="SMART" id="SM00220">
    <property type="entry name" value="S_TKc"/>
    <property type="match status" value="1"/>
</dbReference>
<dbReference type="SUPFAM" id="SSF56112">
    <property type="entry name" value="Protein kinase-like (PK-like)"/>
    <property type="match status" value="1"/>
</dbReference>
<dbReference type="Pfam" id="PF07714">
    <property type="entry name" value="PK_Tyr_Ser-Thr"/>
    <property type="match status" value="1"/>
</dbReference>
<dbReference type="GO" id="GO:0004674">
    <property type="term" value="F:protein serine/threonine kinase activity"/>
    <property type="evidence" value="ECO:0007669"/>
    <property type="project" value="UniProtKB-KW"/>
</dbReference>
<dbReference type="InterPro" id="IPR008271">
    <property type="entry name" value="Ser/Thr_kinase_AS"/>
</dbReference>
<feature type="domain" description="Protein kinase" evidence="4">
    <location>
        <begin position="1"/>
        <end position="180"/>
    </location>
</feature>
<sequence length="180" mass="20803">ISSGEHQCRQFSLDEMERSTNNFDLQLVIGSVKRLKPGSRQGEKEFWTEFNMLSTHRHENLLSLVGYCIEGHEMLLVYDYMPRGSLADNLYKMDINSSSLSWERRLKIAIGAARGLDFLHTSQNRVIHRDIKSSNILLDENWEVKFQILGCPKWDLEMNQLLMLVNKSKAHLGTSILSTF</sequence>
<dbReference type="Gene3D" id="1.10.510.10">
    <property type="entry name" value="Transferase(Phosphotransferase) domain 1"/>
    <property type="match status" value="1"/>
</dbReference>
<keyword evidence="1" id="KW-0418">Kinase</keyword>
<keyword evidence="2" id="KW-0547">Nucleotide-binding</keyword>
<gene>
    <name evidence="5" type="ORF">EJD97_023747</name>
</gene>
<dbReference type="PROSITE" id="PS50011">
    <property type="entry name" value="PROTEIN_KINASE_DOM"/>
    <property type="match status" value="1"/>
</dbReference>
<dbReference type="PROSITE" id="PS00108">
    <property type="entry name" value="PROTEIN_KINASE_ST"/>
    <property type="match status" value="1"/>
</dbReference>
<evidence type="ECO:0000313" key="5">
    <source>
        <dbReference type="EMBL" id="TMX01742.1"/>
    </source>
</evidence>
<name>A0A6N2CAB7_SOLCI</name>
<evidence type="ECO:0000256" key="1">
    <source>
        <dbReference type="ARBA" id="ARBA00022527"/>
    </source>
</evidence>
<evidence type="ECO:0000256" key="2">
    <source>
        <dbReference type="ARBA" id="ARBA00022741"/>
    </source>
</evidence>
<feature type="non-terminal residue" evidence="5">
    <location>
        <position position="1"/>
    </location>
</feature>
<dbReference type="GO" id="GO:0005524">
    <property type="term" value="F:ATP binding"/>
    <property type="evidence" value="ECO:0007669"/>
    <property type="project" value="UniProtKB-KW"/>
</dbReference>
<evidence type="ECO:0000259" key="4">
    <source>
        <dbReference type="PROSITE" id="PS50011"/>
    </source>
</evidence>
<dbReference type="AlphaFoldDB" id="A0A6N2CAB7"/>
<dbReference type="InterPro" id="IPR001245">
    <property type="entry name" value="Ser-Thr/Tyr_kinase_cat_dom"/>
</dbReference>